<proteinExistence type="predicted"/>
<keyword evidence="1" id="KW-0732">Signal</keyword>
<evidence type="ECO:0008006" key="3">
    <source>
        <dbReference type="Google" id="ProtNLM"/>
    </source>
</evidence>
<dbReference type="AlphaFoldDB" id="A0A7C3PC67"/>
<feature type="chain" id="PRO_5027932137" description="Peptidase" evidence="1">
    <location>
        <begin position="35"/>
        <end position="149"/>
    </location>
</feature>
<evidence type="ECO:0000313" key="2">
    <source>
        <dbReference type="EMBL" id="HFM96573.1"/>
    </source>
</evidence>
<reference evidence="2" key="1">
    <citation type="journal article" date="2020" name="mSystems">
        <title>Genome- and Community-Level Interaction Insights into Carbon Utilization and Element Cycling Functions of Hydrothermarchaeota in Hydrothermal Sediment.</title>
        <authorList>
            <person name="Zhou Z."/>
            <person name="Liu Y."/>
            <person name="Xu W."/>
            <person name="Pan J."/>
            <person name="Luo Z.H."/>
            <person name="Li M."/>
        </authorList>
    </citation>
    <scope>NUCLEOTIDE SEQUENCE [LARGE SCALE GENOMIC DNA]</scope>
    <source>
        <strain evidence="2">SpSt-418</strain>
    </source>
</reference>
<accession>A0A7C3PC67</accession>
<dbReference type="Gene3D" id="2.60.120.380">
    <property type="match status" value="1"/>
</dbReference>
<name>A0A7C3PC67_9CYAN</name>
<protein>
    <recommendedName>
        <fullName evidence="3">Peptidase</fullName>
    </recommendedName>
</protein>
<evidence type="ECO:0000256" key="1">
    <source>
        <dbReference type="SAM" id="SignalP"/>
    </source>
</evidence>
<comment type="caution">
    <text evidence="2">The sequence shown here is derived from an EMBL/GenBank/DDBJ whole genome shotgun (WGS) entry which is preliminary data.</text>
</comment>
<dbReference type="EMBL" id="DSRU01000034">
    <property type="protein sequence ID" value="HFM96573.1"/>
    <property type="molecule type" value="Genomic_DNA"/>
</dbReference>
<feature type="signal peptide" evidence="1">
    <location>
        <begin position="1"/>
        <end position="34"/>
    </location>
</feature>
<gene>
    <name evidence="2" type="ORF">ENR64_02180</name>
</gene>
<organism evidence="2">
    <name type="scientific">Oscillatoriales cyanobacterium SpSt-418</name>
    <dbReference type="NCBI Taxonomy" id="2282169"/>
    <lineage>
        <taxon>Bacteria</taxon>
        <taxon>Bacillati</taxon>
        <taxon>Cyanobacteriota</taxon>
        <taxon>Cyanophyceae</taxon>
        <taxon>Oscillatoriophycideae</taxon>
        <taxon>Oscillatoriales</taxon>
    </lineage>
</organism>
<sequence>MKLGFKPRSFVWLPVLAFALAPALMGAIAPSELAAPDHATVIAQKANVRRVKFKPGTSSATLENSVIRGERDVYLLGASKGQTMQLKISSLESNAVFDLASVDPKTKARRLLKQEAINWSGKLPQTGDYQVIVSGKRGNATYRLNVAIR</sequence>